<comment type="caution">
    <text evidence="2">The sequence shown here is derived from an EMBL/GenBank/DDBJ whole genome shotgun (WGS) entry which is preliminary data.</text>
</comment>
<reference evidence="2 3" key="1">
    <citation type="submission" date="2019-05" db="EMBL/GenBank/DDBJ databases">
        <title>Another draft genome of Portunus trituberculatus and its Hox gene families provides insights of decapod evolution.</title>
        <authorList>
            <person name="Jeong J.-H."/>
            <person name="Song I."/>
            <person name="Kim S."/>
            <person name="Choi T."/>
            <person name="Kim D."/>
            <person name="Ryu S."/>
            <person name="Kim W."/>
        </authorList>
    </citation>
    <scope>NUCLEOTIDE SEQUENCE [LARGE SCALE GENOMIC DNA]</scope>
    <source>
        <tissue evidence="2">Muscle</tissue>
    </source>
</reference>
<proteinExistence type="predicted"/>
<evidence type="ECO:0000256" key="1">
    <source>
        <dbReference type="SAM" id="MobiDB-lite"/>
    </source>
</evidence>
<sequence length="128" mass="13988">MVMGRTVCGDGGRNSGGLNGDDCHTDCGDGAVAQVVVVVVVIVCYSSQHRSMLHTTYVAHAPFTSLLQLLIAFLEHFTPSSRRVQQSTSLHSRSSTTFCVVTRSDIHFPDHRPSREPRTPLELALNTH</sequence>
<dbReference type="AlphaFoldDB" id="A0A5B7DXS7"/>
<accession>A0A5B7DXS7</accession>
<evidence type="ECO:0000313" key="2">
    <source>
        <dbReference type="EMBL" id="MPC25909.1"/>
    </source>
</evidence>
<protein>
    <submittedName>
        <fullName evidence="2">Uncharacterized protein</fullName>
    </submittedName>
</protein>
<name>A0A5B7DXS7_PORTR</name>
<feature type="region of interest" description="Disordered" evidence="1">
    <location>
        <begin position="109"/>
        <end position="128"/>
    </location>
</feature>
<keyword evidence="3" id="KW-1185">Reference proteome</keyword>
<organism evidence="2 3">
    <name type="scientific">Portunus trituberculatus</name>
    <name type="common">Swimming crab</name>
    <name type="synonym">Neptunus trituberculatus</name>
    <dbReference type="NCBI Taxonomy" id="210409"/>
    <lineage>
        <taxon>Eukaryota</taxon>
        <taxon>Metazoa</taxon>
        <taxon>Ecdysozoa</taxon>
        <taxon>Arthropoda</taxon>
        <taxon>Crustacea</taxon>
        <taxon>Multicrustacea</taxon>
        <taxon>Malacostraca</taxon>
        <taxon>Eumalacostraca</taxon>
        <taxon>Eucarida</taxon>
        <taxon>Decapoda</taxon>
        <taxon>Pleocyemata</taxon>
        <taxon>Brachyura</taxon>
        <taxon>Eubrachyura</taxon>
        <taxon>Portunoidea</taxon>
        <taxon>Portunidae</taxon>
        <taxon>Portuninae</taxon>
        <taxon>Portunus</taxon>
    </lineage>
</organism>
<dbReference type="EMBL" id="VSRR010001527">
    <property type="protein sequence ID" value="MPC25909.1"/>
    <property type="molecule type" value="Genomic_DNA"/>
</dbReference>
<feature type="compositionally biased region" description="Basic and acidic residues" evidence="1">
    <location>
        <begin position="109"/>
        <end position="119"/>
    </location>
</feature>
<gene>
    <name evidence="2" type="ORF">E2C01_019033</name>
</gene>
<evidence type="ECO:0000313" key="3">
    <source>
        <dbReference type="Proteomes" id="UP000324222"/>
    </source>
</evidence>
<dbReference type="Proteomes" id="UP000324222">
    <property type="component" value="Unassembled WGS sequence"/>
</dbReference>